<proteinExistence type="predicted"/>
<evidence type="ECO:0000313" key="2">
    <source>
        <dbReference type="EMBL" id="EOA97475.1"/>
    </source>
</evidence>
<evidence type="ECO:0000313" key="3">
    <source>
        <dbReference type="Proteomes" id="UP000296049"/>
    </source>
</evidence>
<evidence type="ECO:0000256" key="1">
    <source>
        <dbReference type="SAM" id="MobiDB-lite"/>
    </source>
</evidence>
<feature type="region of interest" description="Disordered" evidence="1">
    <location>
        <begin position="40"/>
        <end position="74"/>
    </location>
</feature>
<organism evidence="2 3">
    <name type="scientific">Anas platyrhynchos</name>
    <name type="common">Mallard</name>
    <name type="synonym">Anas boschas</name>
    <dbReference type="NCBI Taxonomy" id="8839"/>
    <lineage>
        <taxon>Eukaryota</taxon>
        <taxon>Metazoa</taxon>
        <taxon>Chordata</taxon>
        <taxon>Craniata</taxon>
        <taxon>Vertebrata</taxon>
        <taxon>Euteleostomi</taxon>
        <taxon>Archelosauria</taxon>
        <taxon>Archosauria</taxon>
        <taxon>Dinosauria</taxon>
        <taxon>Saurischia</taxon>
        <taxon>Theropoda</taxon>
        <taxon>Coelurosauria</taxon>
        <taxon>Aves</taxon>
        <taxon>Neognathae</taxon>
        <taxon>Galloanserae</taxon>
        <taxon>Anseriformes</taxon>
        <taxon>Anatidae</taxon>
        <taxon>Anatinae</taxon>
        <taxon>Anas</taxon>
    </lineage>
</organism>
<sequence>MSFLYPQHEYSNRKAAFLPHDALELKGICHWLPKIIRNTRRASPGGQSSILASQNQSEKSMKAKGLPARTNSRYSSVSRSWLQAKELRAGKSLGTADPEMSGESQRWILITAFRDGAADQKISPTGAACTWRGGVWAECRQCPVMPNPAALGE</sequence>
<name>R0JJP4_ANAPL</name>
<reference evidence="3" key="1">
    <citation type="journal article" date="2013" name="Nat. Genet.">
        <title>The duck genome and transcriptome provide insight into an avian influenza virus reservoir species.</title>
        <authorList>
            <person name="Huang Y."/>
            <person name="Li Y."/>
            <person name="Burt D.W."/>
            <person name="Chen H."/>
            <person name="Zhang Y."/>
            <person name="Qian W."/>
            <person name="Kim H."/>
            <person name="Gan S."/>
            <person name="Zhao Y."/>
            <person name="Li J."/>
            <person name="Yi K."/>
            <person name="Feng H."/>
            <person name="Zhu P."/>
            <person name="Li B."/>
            <person name="Liu Q."/>
            <person name="Fairley S."/>
            <person name="Magor K.E."/>
            <person name="Du Z."/>
            <person name="Hu X."/>
            <person name="Goodman L."/>
            <person name="Tafer H."/>
            <person name="Vignal A."/>
            <person name="Lee T."/>
            <person name="Kim K.W."/>
            <person name="Sheng Z."/>
            <person name="An Y."/>
            <person name="Searle S."/>
            <person name="Herrero J."/>
            <person name="Groenen M.A."/>
            <person name="Crooijmans R.P."/>
            <person name="Faraut T."/>
            <person name="Cai Q."/>
            <person name="Webster R.G."/>
            <person name="Aldridge J.R."/>
            <person name="Warren W.C."/>
            <person name="Bartschat S."/>
            <person name="Kehr S."/>
            <person name="Marz M."/>
            <person name="Stadler P.F."/>
            <person name="Smith J."/>
            <person name="Kraus R.H."/>
            <person name="Zhao Y."/>
            <person name="Ren L."/>
            <person name="Fei J."/>
            <person name="Morisson M."/>
            <person name="Kaiser P."/>
            <person name="Griffin D.K."/>
            <person name="Rao M."/>
            <person name="Pitel F."/>
            <person name="Wang J."/>
            <person name="Li N."/>
        </authorList>
    </citation>
    <scope>NUCLEOTIDE SEQUENCE [LARGE SCALE GENOMIC DNA]</scope>
</reference>
<dbReference type="AlphaFoldDB" id="R0JJP4"/>
<accession>R0JJP4</accession>
<protein>
    <submittedName>
        <fullName evidence="2">Uncharacterized protein</fullName>
    </submittedName>
</protein>
<feature type="compositionally biased region" description="Polar residues" evidence="1">
    <location>
        <begin position="45"/>
        <end position="58"/>
    </location>
</feature>
<dbReference type="Proteomes" id="UP000296049">
    <property type="component" value="Unassembled WGS sequence"/>
</dbReference>
<gene>
    <name evidence="2" type="ORF">Anapl_17025</name>
</gene>
<dbReference type="EMBL" id="KB743682">
    <property type="protein sequence ID" value="EOA97475.1"/>
    <property type="molecule type" value="Genomic_DNA"/>
</dbReference>
<keyword evidence="3" id="KW-1185">Reference proteome</keyword>